<keyword evidence="5 11" id="KW-0762">Sugar transport</keyword>
<comment type="catalytic activity">
    <reaction evidence="11">
        <text>D-galactose(out) + ATP + H2O = D-galactose(in) + ADP + phosphate + H(+)</text>
        <dbReference type="Rhea" id="RHEA:60156"/>
        <dbReference type="ChEBI" id="CHEBI:4139"/>
        <dbReference type="ChEBI" id="CHEBI:15377"/>
        <dbReference type="ChEBI" id="CHEBI:15378"/>
        <dbReference type="ChEBI" id="CHEBI:30616"/>
        <dbReference type="ChEBI" id="CHEBI:43474"/>
        <dbReference type="ChEBI" id="CHEBI:456216"/>
        <dbReference type="EC" id="7.5.2.11"/>
    </reaction>
</comment>
<dbReference type="FunFam" id="3.40.50.300:FF:000126">
    <property type="entry name" value="Galactose/methyl galactoside import ATP-binding protein MglA"/>
    <property type="match status" value="1"/>
</dbReference>
<keyword evidence="16" id="KW-1185">Reference proteome</keyword>
<evidence type="ECO:0000256" key="6">
    <source>
        <dbReference type="ARBA" id="ARBA00022737"/>
    </source>
</evidence>
<dbReference type="InterPro" id="IPR050107">
    <property type="entry name" value="ABC_carbohydrate_import_ATPase"/>
</dbReference>
<dbReference type="GO" id="GO:0005524">
    <property type="term" value="F:ATP binding"/>
    <property type="evidence" value="ECO:0007669"/>
    <property type="project" value="UniProtKB-UniRule"/>
</dbReference>
<dbReference type="GO" id="GO:0016887">
    <property type="term" value="F:ATP hydrolysis activity"/>
    <property type="evidence" value="ECO:0007669"/>
    <property type="project" value="InterPro"/>
</dbReference>
<keyword evidence="3 11" id="KW-0813">Transport</keyword>
<gene>
    <name evidence="13" type="ORF">CU635_20075</name>
    <name evidence="14" type="ORF">CVD25_06410</name>
</gene>
<protein>
    <recommendedName>
        <fullName evidence="11">Ribose/galactose/methyl galactoside import ATP-binding protein</fullName>
        <ecNumber evidence="11">7.5.2.11</ecNumber>
    </recommendedName>
</protein>
<feature type="domain" description="ABC transporter" evidence="12">
    <location>
        <begin position="7"/>
        <end position="242"/>
    </location>
</feature>
<accession>A0A2N5GGY9</accession>
<comment type="caution">
    <text evidence="13">The sequence shown here is derived from an EMBL/GenBank/DDBJ whole genome shotgun (WGS) entry which is preliminary data.</text>
</comment>
<evidence type="ECO:0000256" key="7">
    <source>
        <dbReference type="ARBA" id="ARBA00022741"/>
    </source>
</evidence>
<dbReference type="PANTHER" id="PTHR43790">
    <property type="entry name" value="CARBOHYDRATE TRANSPORT ATP-BINDING PROTEIN MG119-RELATED"/>
    <property type="match status" value="1"/>
</dbReference>
<name>A0A2N5GGY9_9BACI</name>
<evidence type="ECO:0000313" key="13">
    <source>
        <dbReference type="EMBL" id="PLR80019.1"/>
    </source>
</evidence>
<organism evidence="13 15">
    <name type="scientific">Bacillus canaveralius</name>
    <dbReference type="NCBI Taxonomy" id="1403243"/>
    <lineage>
        <taxon>Bacteria</taxon>
        <taxon>Bacillati</taxon>
        <taxon>Bacillota</taxon>
        <taxon>Bacilli</taxon>
        <taxon>Bacillales</taxon>
        <taxon>Bacillaceae</taxon>
        <taxon>Bacillus</taxon>
    </lineage>
</organism>
<dbReference type="PANTHER" id="PTHR43790:SF7">
    <property type="entry name" value="GALACTOSE_METHYL GALACTOSIDE IMPORT ATP-BINDING PROTEIN MGLA"/>
    <property type="match status" value="1"/>
</dbReference>
<evidence type="ECO:0000256" key="5">
    <source>
        <dbReference type="ARBA" id="ARBA00022597"/>
    </source>
</evidence>
<dbReference type="InterPro" id="IPR017871">
    <property type="entry name" value="ABC_transporter-like_CS"/>
</dbReference>
<feature type="domain" description="ABC transporter" evidence="12">
    <location>
        <begin position="252"/>
        <end position="496"/>
    </location>
</feature>
<evidence type="ECO:0000313" key="15">
    <source>
        <dbReference type="Proteomes" id="UP000234951"/>
    </source>
</evidence>
<dbReference type="GO" id="GO:0043211">
    <property type="term" value="F:ABC-type carbohydrate transporter activity"/>
    <property type="evidence" value="ECO:0007669"/>
    <property type="project" value="UniProtKB-UniRule"/>
</dbReference>
<dbReference type="InterPro" id="IPR003439">
    <property type="entry name" value="ABC_transporter-like_ATP-bd"/>
</dbReference>
<evidence type="ECO:0000256" key="11">
    <source>
        <dbReference type="RuleBase" id="RU367029"/>
    </source>
</evidence>
<proteinExistence type="inferred from homology"/>
<sequence>MSENYILQMDNVTKEFPGVKALDSVQLHVERGTVHALMGENGAGKSTLMKILIGIYTPDQGVIKFDGEELHLANVKNALDKGISMIHQELSPVPQMTVAENIFLGREPSIAGWVKQKKLVENTKKLFERLEMDINPRAKMEELSIANTQMVEISKAISYNSKLIIMDEPTSAISEKEVHHLFKMIKSLKKDGVSIIYITHKMDELEMITDEFTVFRDGKYVGTKHSKNLSREELIQMMVGRELNQVFNKVPAEISDVALSVKHLSKQNKIKDISFEVKKGEIVGIAGLMGSGRTEVLESIFGVHAADSGYIEIHGKKVAIRSPRDAIASGMGLLTEDRKLSGLFLPLSVEDNMITVNIDRYIKGPFLDKKKIATDCKKQHNRLKIKTPNLQQRINNLSGGNQQKALIARWLLHDPEILFLDEPTRGIDVGAKTEIYNLIFELANKGKAIVVISSELPEILGLSDRIIVMQEGRIMGELSREEASQEKIMELATRELVNN</sequence>
<evidence type="ECO:0000256" key="10">
    <source>
        <dbReference type="ARBA" id="ARBA00023136"/>
    </source>
</evidence>
<dbReference type="Proteomes" id="UP000234951">
    <property type="component" value="Unassembled WGS sequence"/>
</dbReference>
<keyword evidence="8 11" id="KW-0067">ATP-binding</keyword>
<dbReference type="PROSITE" id="PS50893">
    <property type="entry name" value="ABC_TRANSPORTER_2"/>
    <property type="match status" value="2"/>
</dbReference>
<dbReference type="Pfam" id="PF00005">
    <property type="entry name" value="ABC_tran"/>
    <property type="match status" value="2"/>
</dbReference>
<evidence type="ECO:0000256" key="3">
    <source>
        <dbReference type="ARBA" id="ARBA00022448"/>
    </source>
</evidence>
<reference evidence="13 15" key="1">
    <citation type="submission" date="2017-11" db="EMBL/GenBank/DDBJ databases">
        <title>Comparitive Functional Genomics of Dry Heat Resistant strains isolated from the Viking Spacecraft.</title>
        <authorList>
            <person name="Seuylemezian A."/>
            <person name="Cooper K."/>
            <person name="Vaishampayan P."/>
        </authorList>
    </citation>
    <scope>NUCLEOTIDE SEQUENCE [LARGE SCALE GENOMIC DNA]</scope>
    <source>
        <strain evidence="13 15">M4.6</strain>
    </source>
</reference>
<dbReference type="Proteomes" id="UP000235114">
    <property type="component" value="Unassembled WGS sequence"/>
</dbReference>
<evidence type="ECO:0000256" key="8">
    <source>
        <dbReference type="ARBA" id="ARBA00022840"/>
    </source>
</evidence>
<dbReference type="GO" id="GO:0005886">
    <property type="term" value="C:plasma membrane"/>
    <property type="evidence" value="ECO:0007669"/>
    <property type="project" value="UniProtKB-SubCell"/>
</dbReference>
<dbReference type="SMART" id="SM00382">
    <property type="entry name" value="AAA"/>
    <property type="match status" value="2"/>
</dbReference>
<dbReference type="FunFam" id="3.40.50.300:FF:000127">
    <property type="entry name" value="Ribose import ATP-binding protein RbsA"/>
    <property type="match status" value="1"/>
</dbReference>
<dbReference type="OrthoDB" id="9771863at2"/>
<dbReference type="CDD" id="cd03216">
    <property type="entry name" value="ABC_Carb_Monos_I"/>
    <property type="match status" value="1"/>
</dbReference>
<keyword evidence="4 11" id="KW-1003">Cell membrane</keyword>
<dbReference type="SUPFAM" id="SSF52540">
    <property type="entry name" value="P-loop containing nucleoside triphosphate hydrolases"/>
    <property type="match status" value="2"/>
</dbReference>
<evidence type="ECO:0000313" key="14">
    <source>
        <dbReference type="EMBL" id="PLR99191.1"/>
    </source>
</evidence>
<comment type="function">
    <text evidence="11">Part of an ABC transporter complex involved in carbohydrate import. Could be involved in ribose, galactose and/or methyl galactoside import. Responsible for energy coupling to the transport system.</text>
</comment>
<evidence type="ECO:0000313" key="16">
    <source>
        <dbReference type="Proteomes" id="UP000235114"/>
    </source>
</evidence>
<reference evidence="14 16" key="2">
    <citation type="submission" date="2017-12" db="EMBL/GenBank/DDBJ databases">
        <title>Comparative Functional Genomics of Dry Heat Resistant strains isolated from the Viking Spacecraft.</title>
        <authorList>
            <person name="Seuylemezian A."/>
            <person name="Cooper K."/>
            <person name="Vaishampayan P."/>
        </authorList>
    </citation>
    <scope>NUCLEOTIDE SEQUENCE [LARGE SCALE GENOMIC DNA]</scope>
    <source>
        <strain evidence="14 16">ATCC 29669</strain>
    </source>
</reference>
<keyword evidence="9 11" id="KW-1278">Translocase</keyword>
<dbReference type="InterPro" id="IPR027417">
    <property type="entry name" value="P-loop_NTPase"/>
</dbReference>
<keyword evidence="10 11" id="KW-0472">Membrane</keyword>
<evidence type="ECO:0000259" key="12">
    <source>
        <dbReference type="PROSITE" id="PS50893"/>
    </source>
</evidence>
<dbReference type="EMBL" id="PGVA01000063">
    <property type="protein sequence ID" value="PLR80019.1"/>
    <property type="molecule type" value="Genomic_DNA"/>
</dbReference>
<keyword evidence="7 11" id="KW-0547">Nucleotide-binding</keyword>
<dbReference type="PROSITE" id="PS00211">
    <property type="entry name" value="ABC_TRANSPORTER_1"/>
    <property type="match status" value="1"/>
</dbReference>
<keyword evidence="6" id="KW-0677">Repeat</keyword>
<comment type="similarity">
    <text evidence="11">Belongs to the ABC transporter superfamily.</text>
</comment>
<evidence type="ECO:0000256" key="1">
    <source>
        <dbReference type="ARBA" id="ARBA00004202"/>
    </source>
</evidence>
<evidence type="ECO:0000256" key="2">
    <source>
        <dbReference type="ARBA" id="ARBA00004533"/>
    </source>
</evidence>
<dbReference type="InterPro" id="IPR003593">
    <property type="entry name" value="AAA+_ATPase"/>
</dbReference>
<evidence type="ECO:0000256" key="9">
    <source>
        <dbReference type="ARBA" id="ARBA00022967"/>
    </source>
</evidence>
<dbReference type="Gene3D" id="3.40.50.300">
    <property type="entry name" value="P-loop containing nucleotide triphosphate hydrolases"/>
    <property type="match status" value="2"/>
</dbReference>
<dbReference type="EMBL" id="PGVD01000017">
    <property type="protein sequence ID" value="PLR99191.1"/>
    <property type="molecule type" value="Genomic_DNA"/>
</dbReference>
<dbReference type="EC" id="7.5.2.11" evidence="11"/>
<dbReference type="CDD" id="cd03215">
    <property type="entry name" value="ABC_Carb_Monos_II"/>
    <property type="match status" value="1"/>
</dbReference>
<evidence type="ECO:0000256" key="4">
    <source>
        <dbReference type="ARBA" id="ARBA00022475"/>
    </source>
</evidence>
<dbReference type="GO" id="GO:0015749">
    <property type="term" value="P:monosaccharide transmembrane transport"/>
    <property type="evidence" value="ECO:0007669"/>
    <property type="project" value="UniProtKB-ARBA"/>
</dbReference>
<comment type="subcellular location">
    <subcellularLocation>
        <location evidence="2">Cell inner membrane</location>
    </subcellularLocation>
    <subcellularLocation>
        <location evidence="1 11">Cell membrane</location>
        <topology evidence="1 11">Peripheral membrane protein</topology>
    </subcellularLocation>
</comment>
<dbReference type="AlphaFoldDB" id="A0A2N5GGY9"/>
<dbReference type="RefSeq" id="WP_101579146.1">
    <property type="nucleotide sequence ID" value="NZ_PGVA01000063.1"/>
</dbReference>